<dbReference type="Pfam" id="PF13692">
    <property type="entry name" value="Glyco_trans_1_4"/>
    <property type="match status" value="1"/>
</dbReference>
<sequence>MRVLFVAHQFFPESRAGVEVVTLGLARELMARGHEPYVLAARRTAPHSDLGPGETEDYEYEGVPVRRIGRPAEGLSRPYELNYRNDDMARKTGEYVRRVVPDVIHAMHLQGLSAGVLPVFKEAGLPVVFTAADFWTVCPVVDLKRHDGVMCEGPEVSHCIRCIASRSADGRVRRVASLMPGVVPAGADRLSRTPLSRGSFPLRQVGAVRERPTYIREKMELVDRVLAYTRLARDLLGANGIGGEKIRVSHYGVDTSHVAGASAGRRPSPTLRLGFVGTLAPHKGPDTLVRAFRMLPGSIDVTLSVHGSEQGYEPYARGLRGLAAGDRRISFPGAFSRGELRGVLEGIDALVVPSRWYENAPGVIFEAFAAGIPVVATDLGGMSEFVEHGENGLLFGLEDPKDLAGQLRRLAEETGLLAKLRDGIGPVKTVGEYADELLELYDTLLQERSRY</sequence>
<dbReference type="Pfam" id="PF13579">
    <property type="entry name" value="Glyco_trans_4_4"/>
    <property type="match status" value="1"/>
</dbReference>
<dbReference type="Gene3D" id="3.40.50.2000">
    <property type="entry name" value="Glycogen Phosphorylase B"/>
    <property type="match status" value="2"/>
</dbReference>
<proteinExistence type="predicted"/>
<evidence type="ECO:0000313" key="4">
    <source>
        <dbReference type="EMBL" id="CAA9431982.1"/>
    </source>
</evidence>
<dbReference type="PANTHER" id="PTHR45947:SF13">
    <property type="entry name" value="TRANSFERASE"/>
    <property type="match status" value="1"/>
</dbReference>
<feature type="domain" description="Glycosyltransferase subfamily 4-like N-terminal" evidence="3">
    <location>
        <begin position="17"/>
        <end position="252"/>
    </location>
</feature>
<gene>
    <name evidence="4" type="ORF">AVDCRST_MAG55-2728</name>
</gene>
<dbReference type="EMBL" id="CADCUZ010000134">
    <property type="protein sequence ID" value="CAA9431982.1"/>
    <property type="molecule type" value="Genomic_DNA"/>
</dbReference>
<dbReference type="SUPFAM" id="SSF53756">
    <property type="entry name" value="UDP-Glycosyltransferase/glycogen phosphorylase"/>
    <property type="match status" value="1"/>
</dbReference>
<dbReference type="GO" id="GO:0016757">
    <property type="term" value="F:glycosyltransferase activity"/>
    <property type="evidence" value="ECO:0007669"/>
    <property type="project" value="UniProtKB-KW"/>
</dbReference>
<keyword evidence="2 4" id="KW-0808">Transferase</keyword>
<dbReference type="InterPro" id="IPR050194">
    <property type="entry name" value="Glycosyltransferase_grp1"/>
</dbReference>
<dbReference type="InterPro" id="IPR028098">
    <property type="entry name" value="Glyco_trans_4-like_N"/>
</dbReference>
<name>A0A6J4Q1K2_9ACTN</name>
<protein>
    <submittedName>
        <fullName evidence="4">Glycosyl transferase, group 1 family protein</fullName>
    </submittedName>
</protein>
<reference evidence="4" key="1">
    <citation type="submission" date="2020-02" db="EMBL/GenBank/DDBJ databases">
        <authorList>
            <person name="Meier V. D."/>
        </authorList>
    </citation>
    <scope>NUCLEOTIDE SEQUENCE</scope>
    <source>
        <strain evidence="4">AVDCRST_MAG55</strain>
    </source>
</reference>
<evidence type="ECO:0000256" key="2">
    <source>
        <dbReference type="ARBA" id="ARBA00022679"/>
    </source>
</evidence>
<accession>A0A6J4Q1K2</accession>
<evidence type="ECO:0000259" key="3">
    <source>
        <dbReference type="Pfam" id="PF13579"/>
    </source>
</evidence>
<dbReference type="GO" id="GO:1901137">
    <property type="term" value="P:carbohydrate derivative biosynthetic process"/>
    <property type="evidence" value="ECO:0007669"/>
    <property type="project" value="UniProtKB-ARBA"/>
</dbReference>
<keyword evidence="1" id="KW-0328">Glycosyltransferase</keyword>
<dbReference type="PANTHER" id="PTHR45947">
    <property type="entry name" value="SULFOQUINOVOSYL TRANSFERASE SQD2"/>
    <property type="match status" value="1"/>
</dbReference>
<dbReference type="AlphaFoldDB" id="A0A6J4Q1K2"/>
<organism evidence="4">
    <name type="scientific">uncultured Rubrobacteraceae bacterium</name>
    <dbReference type="NCBI Taxonomy" id="349277"/>
    <lineage>
        <taxon>Bacteria</taxon>
        <taxon>Bacillati</taxon>
        <taxon>Actinomycetota</taxon>
        <taxon>Rubrobacteria</taxon>
        <taxon>Rubrobacterales</taxon>
        <taxon>Rubrobacteraceae</taxon>
        <taxon>environmental samples</taxon>
    </lineage>
</organism>
<evidence type="ECO:0000256" key="1">
    <source>
        <dbReference type="ARBA" id="ARBA00022676"/>
    </source>
</evidence>
<dbReference type="CDD" id="cd03823">
    <property type="entry name" value="GT4_ExpE7-like"/>
    <property type="match status" value="1"/>
</dbReference>